<proteinExistence type="predicted"/>
<dbReference type="Proteomes" id="UP000016944">
    <property type="component" value="Chromosome I"/>
</dbReference>
<sequence length="59" mass="6781">MKRHEPRPVFLDQDQAEACLELWSSKKFDTNDIARMLHVPEHAVSRLIQAARDLARAPA</sequence>
<gene>
    <name evidence="1" type="ORF">BN877_I1782</name>
</gene>
<evidence type="ECO:0000313" key="1">
    <source>
        <dbReference type="EMBL" id="CDI08678.1"/>
    </source>
</evidence>
<dbReference type="KEGG" id="rir:BN877_I1782"/>
<organism evidence="1 2">
    <name type="scientific">Agrobacterium pusense</name>
    <dbReference type="NCBI Taxonomy" id="648995"/>
    <lineage>
        <taxon>Bacteria</taxon>
        <taxon>Pseudomonadati</taxon>
        <taxon>Pseudomonadota</taxon>
        <taxon>Alphaproteobacteria</taxon>
        <taxon>Hyphomicrobiales</taxon>
        <taxon>Rhizobiaceae</taxon>
        <taxon>Rhizobium/Agrobacterium group</taxon>
        <taxon>Agrobacterium</taxon>
    </lineage>
</organism>
<dbReference type="AlphaFoldDB" id="U4PUC9"/>
<reference evidence="1 2" key="1">
    <citation type="journal article" date="2013" name="Genome Announc.">
        <title>Complete Genome Sequence of the Sesbania Symbiont and Rice Growth-Promoting Endophyte Rhizobium sp. Strain IRBG74.</title>
        <authorList>
            <person name="Crook M.B."/>
            <person name="Mitra S."/>
            <person name="Ane J.M."/>
            <person name="Sadowsky M.J."/>
            <person name="Gyaneshwar P."/>
        </authorList>
    </citation>
    <scope>NUCLEOTIDE SEQUENCE [LARGE SCALE GENOMIC DNA]</scope>
    <source>
        <strain evidence="1 2">IRBG74</strain>
    </source>
</reference>
<protein>
    <submittedName>
        <fullName evidence="1">Uncharacterized protein</fullName>
    </submittedName>
</protein>
<dbReference type="HOGENOM" id="CLU_2957553_0_0_5"/>
<evidence type="ECO:0000313" key="2">
    <source>
        <dbReference type="Proteomes" id="UP000016944"/>
    </source>
</evidence>
<accession>U4PUC9</accession>
<name>U4PUC9_9HYPH</name>
<dbReference type="EMBL" id="HG518322">
    <property type="protein sequence ID" value="CDI08678.1"/>
    <property type="molecule type" value="Genomic_DNA"/>
</dbReference>